<keyword evidence="2" id="KW-1185">Reference proteome</keyword>
<proteinExistence type="predicted"/>
<evidence type="ECO:0000313" key="2">
    <source>
        <dbReference type="Proteomes" id="UP001526143"/>
    </source>
</evidence>
<name>A0ABT3AZE1_9CYAN</name>
<sequence>MCLTKDVPKDEIGRLMLFSLWVFEYNGKTRWNYINPTVRQSNAFQEALQFITKNP</sequence>
<evidence type="ECO:0008006" key="3">
    <source>
        <dbReference type="Google" id="ProtNLM"/>
    </source>
</evidence>
<reference evidence="1 2" key="1">
    <citation type="submission" date="2022-10" db="EMBL/GenBank/DDBJ databases">
        <title>Identification of biosynthetic pathway for the production of the potent trypsin inhibitor radiosumin.</title>
        <authorList>
            <person name="Fewer D.P."/>
            <person name="Delbaje E."/>
            <person name="Ouyang X."/>
            <person name="Agostino P.D."/>
            <person name="Wahlsten M."/>
            <person name="Jokela J."/>
            <person name="Permi P."/>
            <person name="Haapaniemi E."/>
            <person name="Koistinen H."/>
        </authorList>
    </citation>
    <scope>NUCLEOTIDE SEQUENCE [LARGE SCALE GENOMIC DNA]</scope>
    <source>
        <strain evidence="1 2">NIES-515</strain>
    </source>
</reference>
<accession>A0ABT3AZE1</accession>
<comment type="caution">
    <text evidence="1">The sequence shown here is derived from an EMBL/GenBank/DDBJ whole genome shotgun (WGS) entry which is preliminary data.</text>
</comment>
<dbReference type="EMBL" id="JAOWRF010000196">
    <property type="protein sequence ID" value="MCV3214501.1"/>
    <property type="molecule type" value="Genomic_DNA"/>
</dbReference>
<protein>
    <recommendedName>
        <fullName evidence="3">Transposase</fullName>
    </recommendedName>
</protein>
<gene>
    <name evidence="1" type="ORF">OGM63_13430</name>
</gene>
<dbReference type="RefSeq" id="WP_263746079.1">
    <property type="nucleotide sequence ID" value="NZ_JAOWRF010000196.1"/>
</dbReference>
<dbReference type="Proteomes" id="UP001526143">
    <property type="component" value="Unassembled WGS sequence"/>
</dbReference>
<organism evidence="1 2">
    <name type="scientific">Plectonema radiosum NIES-515</name>
    <dbReference type="NCBI Taxonomy" id="2986073"/>
    <lineage>
        <taxon>Bacteria</taxon>
        <taxon>Bacillati</taxon>
        <taxon>Cyanobacteriota</taxon>
        <taxon>Cyanophyceae</taxon>
        <taxon>Oscillatoriophycideae</taxon>
        <taxon>Oscillatoriales</taxon>
        <taxon>Microcoleaceae</taxon>
        <taxon>Plectonema</taxon>
    </lineage>
</organism>
<evidence type="ECO:0000313" key="1">
    <source>
        <dbReference type="EMBL" id="MCV3214501.1"/>
    </source>
</evidence>